<evidence type="ECO:0000313" key="7">
    <source>
        <dbReference type="Proteomes" id="UP000754644"/>
    </source>
</evidence>
<protein>
    <submittedName>
        <fullName evidence="6">Succinylglutamate desuccinylase/aspartoacylase family protein</fullName>
    </submittedName>
</protein>
<dbReference type="PIRSF" id="PIRSF039012">
    <property type="entry name" value="ASP"/>
    <property type="match status" value="1"/>
</dbReference>
<dbReference type="InterPro" id="IPR055438">
    <property type="entry name" value="AstE_AspA_cat"/>
</dbReference>
<comment type="caution">
    <text evidence="6">The sequence shown here is derived from an EMBL/GenBank/DDBJ whole genome shotgun (WGS) entry which is preliminary data.</text>
</comment>
<organism evidence="6 7">
    <name type="scientific">SAR86 cluster bacterium</name>
    <dbReference type="NCBI Taxonomy" id="2030880"/>
    <lineage>
        <taxon>Bacteria</taxon>
        <taxon>Pseudomonadati</taxon>
        <taxon>Pseudomonadota</taxon>
        <taxon>Gammaproteobacteria</taxon>
        <taxon>SAR86 cluster</taxon>
    </lineage>
</organism>
<evidence type="ECO:0000313" key="6">
    <source>
        <dbReference type="EMBL" id="NQV64323.1"/>
    </source>
</evidence>
<dbReference type="InterPro" id="IPR053138">
    <property type="entry name" value="N-alpha-Ac-DABA_deacetylase"/>
</dbReference>
<gene>
    <name evidence="6" type="ORF">HQ497_03060</name>
</gene>
<feature type="domain" description="Succinylglutamate desuccinylase/Aspartoacylase catalytic" evidence="5">
    <location>
        <begin position="13"/>
        <end position="192"/>
    </location>
</feature>
<keyword evidence="3" id="KW-0378">Hydrolase</keyword>
<dbReference type="GO" id="GO:0016811">
    <property type="term" value="F:hydrolase activity, acting on carbon-nitrogen (but not peptide) bonds, in linear amides"/>
    <property type="evidence" value="ECO:0007669"/>
    <property type="project" value="InterPro"/>
</dbReference>
<evidence type="ECO:0000256" key="3">
    <source>
        <dbReference type="ARBA" id="ARBA00022801"/>
    </source>
</evidence>
<dbReference type="PANTHER" id="PTHR37326">
    <property type="entry name" value="BLL3975 PROTEIN"/>
    <property type="match status" value="1"/>
</dbReference>
<comment type="cofactor">
    <cofactor evidence="1">
        <name>Zn(2+)</name>
        <dbReference type="ChEBI" id="CHEBI:29105"/>
    </cofactor>
</comment>
<evidence type="ECO:0000256" key="1">
    <source>
        <dbReference type="ARBA" id="ARBA00001947"/>
    </source>
</evidence>
<dbReference type="CDD" id="cd06251">
    <property type="entry name" value="M14_ASTE_ASPA-like"/>
    <property type="match status" value="1"/>
</dbReference>
<dbReference type="AlphaFoldDB" id="A0A972VU72"/>
<evidence type="ECO:0000256" key="4">
    <source>
        <dbReference type="ARBA" id="ARBA00022833"/>
    </source>
</evidence>
<keyword evidence="2" id="KW-0479">Metal-binding</keyword>
<dbReference type="Pfam" id="PF24827">
    <property type="entry name" value="AstE_AspA_cat"/>
    <property type="match status" value="1"/>
</dbReference>
<dbReference type="PANTHER" id="PTHR37326:SF2">
    <property type="entry name" value="SUCCINYLGLUTAMATE DESUCCINYLASE_ASPARTOACYLASE FAMILY PROTEIN"/>
    <property type="match status" value="1"/>
</dbReference>
<evidence type="ECO:0000259" key="5">
    <source>
        <dbReference type="Pfam" id="PF24827"/>
    </source>
</evidence>
<reference evidence="6" key="1">
    <citation type="submission" date="2020-05" db="EMBL/GenBank/DDBJ databases">
        <title>Sulfur intermediates as new biogeochemical hubs in an aquatic model microbial ecosystem.</title>
        <authorList>
            <person name="Vigneron A."/>
        </authorList>
    </citation>
    <scope>NUCLEOTIDE SEQUENCE</scope>
    <source>
        <strain evidence="6">Bin.250</strain>
    </source>
</reference>
<sequence>MHLPVHVVNGRVPGPTLFISAAIHGDELNGVEIIRRLLTYRRFERLKGCLICVPVINSFGMLQHSRYSPDGRDLNRSFPGSERGSLTARLCHIFLEQVVKKCDYGIDLHTGAQHRSNLPQIRGNLDDEQTAVLAASFGVPVLLNANERDGSLRQVAIENNVKVLLYEAGEALRYDEVSIKVGVAGILNVMRGLGMIAATRRKKPLPEPYIARSSRWLRAPDSGSFQAKVGLGDRVNKGDLIGTVFDPTNIFSGFSARLVSPFDGIVIGESRIPLVNEGDALVHLARFEEDVAEVAAEMDVFHEAYGTDELSE</sequence>
<dbReference type="InterPro" id="IPR043795">
    <property type="entry name" value="N-alpha-Ac-DABA-like"/>
</dbReference>
<name>A0A972VU72_9GAMM</name>
<dbReference type="GO" id="GO:0046872">
    <property type="term" value="F:metal ion binding"/>
    <property type="evidence" value="ECO:0007669"/>
    <property type="project" value="UniProtKB-KW"/>
</dbReference>
<dbReference type="Gene3D" id="3.40.630.10">
    <property type="entry name" value="Zn peptidases"/>
    <property type="match status" value="1"/>
</dbReference>
<evidence type="ECO:0000256" key="2">
    <source>
        <dbReference type="ARBA" id="ARBA00022723"/>
    </source>
</evidence>
<keyword evidence="4" id="KW-0862">Zinc</keyword>
<dbReference type="SUPFAM" id="SSF53187">
    <property type="entry name" value="Zn-dependent exopeptidases"/>
    <property type="match status" value="1"/>
</dbReference>
<proteinExistence type="predicted"/>
<dbReference type="EMBL" id="JABMOJ010000109">
    <property type="protein sequence ID" value="NQV64323.1"/>
    <property type="molecule type" value="Genomic_DNA"/>
</dbReference>
<dbReference type="GO" id="GO:0016788">
    <property type="term" value="F:hydrolase activity, acting on ester bonds"/>
    <property type="evidence" value="ECO:0007669"/>
    <property type="project" value="InterPro"/>
</dbReference>
<accession>A0A972VU72</accession>
<dbReference type="Proteomes" id="UP000754644">
    <property type="component" value="Unassembled WGS sequence"/>
</dbReference>